<feature type="transmembrane region" description="Helical" evidence="1">
    <location>
        <begin position="201"/>
        <end position="226"/>
    </location>
</feature>
<feature type="transmembrane region" description="Helical" evidence="1">
    <location>
        <begin position="36"/>
        <end position="58"/>
    </location>
</feature>
<reference evidence="3" key="1">
    <citation type="submission" date="2025-08" db="UniProtKB">
        <authorList>
            <consortium name="RefSeq"/>
        </authorList>
    </citation>
    <scope>IDENTIFICATION</scope>
</reference>
<dbReference type="PANTHER" id="PTHR33802">
    <property type="entry name" value="SI:CH211-161H7.5-RELATED"/>
    <property type="match status" value="1"/>
</dbReference>
<evidence type="ECO:0000256" key="1">
    <source>
        <dbReference type="SAM" id="Phobius"/>
    </source>
</evidence>
<dbReference type="GeneID" id="106060052"/>
<keyword evidence="1" id="KW-0472">Membrane</keyword>
<dbReference type="RefSeq" id="XP_013073255.2">
    <property type="nucleotide sequence ID" value="XM_013217801.2"/>
</dbReference>
<gene>
    <name evidence="3" type="primary">LOC106060052</name>
</gene>
<feature type="transmembrane region" description="Helical" evidence="1">
    <location>
        <begin position="88"/>
        <end position="109"/>
    </location>
</feature>
<dbReference type="KEGG" id="bgt:106060052"/>
<name>A0A9U8E526_BIOGL</name>
<feature type="transmembrane region" description="Helical" evidence="1">
    <location>
        <begin position="121"/>
        <end position="148"/>
    </location>
</feature>
<protein>
    <submittedName>
        <fullName evidence="3">Uncharacterized protein LOC106060052</fullName>
    </submittedName>
</protein>
<dbReference type="OrthoDB" id="5586934at2759"/>
<organism evidence="2 3">
    <name type="scientific">Biomphalaria glabrata</name>
    <name type="common">Bloodfluke planorb</name>
    <name type="synonym">Freshwater snail</name>
    <dbReference type="NCBI Taxonomy" id="6526"/>
    <lineage>
        <taxon>Eukaryota</taxon>
        <taxon>Metazoa</taxon>
        <taxon>Spiralia</taxon>
        <taxon>Lophotrochozoa</taxon>
        <taxon>Mollusca</taxon>
        <taxon>Gastropoda</taxon>
        <taxon>Heterobranchia</taxon>
        <taxon>Euthyneura</taxon>
        <taxon>Panpulmonata</taxon>
        <taxon>Hygrophila</taxon>
        <taxon>Lymnaeoidea</taxon>
        <taxon>Planorbidae</taxon>
        <taxon>Biomphalaria</taxon>
    </lineage>
</organism>
<feature type="transmembrane region" description="Helical" evidence="1">
    <location>
        <begin position="268"/>
        <end position="287"/>
    </location>
</feature>
<evidence type="ECO:0000313" key="3">
    <source>
        <dbReference type="RefSeq" id="XP_013073255.2"/>
    </source>
</evidence>
<dbReference type="AlphaFoldDB" id="A0A9U8E526"/>
<feature type="transmembrane region" description="Helical" evidence="1">
    <location>
        <begin position="154"/>
        <end position="180"/>
    </location>
</feature>
<dbReference type="OMA" id="QALWLIY"/>
<proteinExistence type="predicted"/>
<dbReference type="PANTHER" id="PTHR33802:SF1">
    <property type="entry name" value="XK-RELATED PROTEIN"/>
    <property type="match status" value="1"/>
</dbReference>
<evidence type="ECO:0000313" key="2">
    <source>
        <dbReference type="Proteomes" id="UP001165740"/>
    </source>
</evidence>
<sequence length="339" mass="37705">MTSPKKITAAKTEGTKKSLVQNAVCVAEKNLRNSPVFISLIIFTALLFFAVLFFNLLAGDPSLSKGLFIHGIANISNQFPLNITPAGWAFSIWGLIYLNQFAWVLYNLALICRSTPNGPAYLNPIILSPAFLIFFSISSAFNIGWLFLWDRILFMASFVFSACIALSLFLTLAIASVRLVMFKDNLVDQGRKNEVTFLQIAVVNGIGMYATWASIATLINLAVVLVYKWSHPILNENASVISLGILTFLIIVYIGLDMTVLDQYTRYTYSPYVTVVWALSAIIAKNYDQSNISSIMAVVLLGSVSLAGLIKVALTCYRSRRINYQYRQMRRGRPANTDN</sequence>
<accession>A0A9U8E526</accession>
<keyword evidence="2" id="KW-1185">Reference proteome</keyword>
<keyword evidence="1" id="KW-0812">Transmembrane</keyword>
<dbReference type="Proteomes" id="UP001165740">
    <property type="component" value="Chromosome 8"/>
</dbReference>
<feature type="transmembrane region" description="Helical" evidence="1">
    <location>
        <begin position="293"/>
        <end position="317"/>
    </location>
</feature>
<keyword evidence="1" id="KW-1133">Transmembrane helix</keyword>
<feature type="transmembrane region" description="Helical" evidence="1">
    <location>
        <begin position="238"/>
        <end position="256"/>
    </location>
</feature>